<organism evidence="3 4">
    <name type="scientific">Neotamlana sedimentorum</name>
    <dbReference type="NCBI Taxonomy" id="1435349"/>
    <lineage>
        <taxon>Bacteria</taxon>
        <taxon>Pseudomonadati</taxon>
        <taxon>Bacteroidota</taxon>
        <taxon>Flavobacteriia</taxon>
        <taxon>Flavobacteriales</taxon>
        <taxon>Flavobacteriaceae</taxon>
        <taxon>Neotamlana</taxon>
    </lineage>
</organism>
<dbReference type="GO" id="GO:0003677">
    <property type="term" value="F:DNA binding"/>
    <property type="evidence" value="ECO:0007669"/>
    <property type="project" value="UniProtKB-KW"/>
</dbReference>
<dbReference type="PATRIC" id="fig|1435349.4.peg.2902"/>
<evidence type="ECO:0000259" key="2">
    <source>
        <dbReference type="Pfam" id="PF05225"/>
    </source>
</evidence>
<dbReference type="EMBL" id="JTDW01000048">
    <property type="protein sequence ID" value="KJD30983.1"/>
    <property type="molecule type" value="Genomic_DNA"/>
</dbReference>
<dbReference type="Proteomes" id="UP000032578">
    <property type="component" value="Unassembled WGS sequence"/>
</dbReference>
<reference evidence="3 4" key="1">
    <citation type="submission" date="2014-11" db="EMBL/GenBank/DDBJ databases">
        <title>Tamlana sedimentorum sp. nov., isolated from shallow sand sediments of the Sea of Japan.</title>
        <authorList>
            <person name="Romanenko L.A."/>
        </authorList>
    </citation>
    <scope>NUCLEOTIDE SEQUENCE [LARGE SCALE GENOMIC DNA]</scope>
    <source>
        <strain evidence="3 4">JCM 19808</strain>
    </source>
</reference>
<comment type="caution">
    <text evidence="3">The sequence shown here is derived from an EMBL/GenBank/DDBJ whole genome shotgun (WGS) entry which is preliminary data.</text>
</comment>
<dbReference type="SUPFAM" id="SSF46689">
    <property type="entry name" value="Homeodomain-like"/>
    <property type="match status" value="1"/>
</dbReference>
<keyword evidence="4" id="KW-1185">Reference proteome</keyword>
<accession>A0A0D7VX13</accession>
<feature type="coiled-coil region" evidence="1">
    <location>
        <begin position="65"/>
        <end position="92"/>
    </location>
</feature>
<dbReference type="Gene3D" id="1.10.10.60">
    <property type="entry name" value="Homeodomain-like"/>
    <property type="match status" value="1"/>
</dbReference>
<gene>
    <name evidence="3" type="ORF">PW52_16955</name>
</gene>
<evidence type="ECO:0000313" key="4">
    <source>
        <dbReference type="Proteomes" id="UP000032578"/>
    </source>
</evidence>
<evidence type="ECO:0000256" key="1">
    <source>
        <dbReference type="SAM" id="Coils"/>
    </source>
</evidence>
<dbReference type="Pfam" id="PF05225">
    <property type="entry name" value="HTH_psq"/>
    <property type="match status" value="1"/>
</dbReference>
<protein>
    <submittedName>
        <fullName evidence="3">DNA-binding protein</fullName>
    </submittedName>
</protein>
<keyword evidence="1" id="KW-0175">Coiled coil</keyword>
<sequence>MKTQEQPWRKKTYEKATLELKLFVVDQILTGQISTNSASKKYDVPRTTITYWLRKYSTLVQQNTGMSKNDEIKKLKEKIEELEFQKDFQQDIIADMELITGVDMSKKSLPKTLAKEIELKKKARIKESGFMDVLGLANKLSTKDSKYNENKK</sequence>
<dbReference type="InterPro" id="IPR009057">
    <property type="entry name" value="Homeodomain-like_sf"/>
</dbReference>
<name>A0A0D7VX13_9FLAO</name>
<proteinExistence type="predicted"/>
<dbReference type="AlphaFoldDB" id="A0A0D7VX13"/>
<dbReference type="OrthoDB" id="1440232at2"/>
<dbReference type="InterPro" id="IPR007889">
    <property type="entry name" value="HTH_Psq"/>
</dbReference>
<feature type="domain" description="HTH psq-type" evidence="2">
    <location>
        <begin position="25"/>
        <end position="54"/>
    </location>
</feature>
<dbReference type="RefSeq" id="WP_044634174.1">
    <property type="nucleotide sequence ID" value="NZ_JTDW01000048.1"/>
</dbReference>
<keyword evidence="3" id="KW-0238">DNA-binding</keyword>
<evidence type="ECO:0000313" key="3">
    <source>
        <dbReference type="EMBL" id="KJD30983.1"/>
    </source>
</evidence>